<keyword evidence="4" id="KW-1185">Reference proteome</keyword>
<evidence type="ECO:0000313" key="3">
    <source>
        <dbReference type="EMBL" id="RIX49259.1"/>
    </source>
</evidence>
<sequence>MASKINVYLAGDSTVQTYDREHAPQAGWGQYIADFFSDEVHFRNRAIGGRSSKTFIQEGRLHEILEEIREGDYLFVQMGHNDSTKSRPERYTEPYTDYKSYLKLYVDGARSRGAIPVLVTPVGRLHVENGVFINDFPDYCQAMKQVAAEEDVLIIDLMSRSLEHYASVGYEEAKSFFMVAVNGTDHTHFTETGAERIARLVADEVKALPIRLSSFTVLES</sequence>
<dbReference type="AlphaFoldDB" id="A0A3A1UM83"/>
<dbReference type="Proteomes" id="UP000266482">
    <property type="component" value="Unassembled WGS sequence"/>
</dbReference>
<dbReference type="OrthoDB" id="9807041at2"/>
<comment type="caution">
    <text evidence="3">The sequence shown here is derived from an EMBL/GenBank/DDBJ whole genome shotgun (WGS) entry which is preliminary data.</text>
</comment>
<reference evidence="3 4" key="1">
    <citation type="submission" date="2018-09" db="EMBL/GenBank/DDBJ databases">
        <title>Paenibacillus aracenensis nov. sp. isolated from a cave in southern Spain.</title>
        <authorList>
            <person name="Jurado V."/>
            <person name="Gutierrez-Patricio S."/>
            <person name="Gonzalez-Pimentel J.L."/>
            <person name="Miller A.Z."/>
            <person name="Laiz L."/>
            <person name="Saiz-Jimenez C."/>
        </authorList>
    </citation>
    <scope>NUCLEOTIDE SEQUENCE [LARGE SCALE GENOMIC DNA]</scope>
    <source>
        <strain evidence="3 4">DSM 22867</strain>
    </source>
</reference>
<dbReference type="GO" id="GO:0016788">
    <property type="term" value="F:hydrolase activity, acting on ester bonds"/>
    <property type="evidence" value="ECO:0007669"/>
    <property type="project" value="InterPro"/>
</dbReference>
<dbReference type="Pfam" id="PF00657">
    <property type="entry name" value="Lipase_GDSL"/>
    <property type="match status" value="1"/>
</dbReference>
<dbReference type="InterPro" id="IPR001087">
    <property type="entry name" value="GDSL"/>
</dbReference>
<evidence type="ECO:0000256" key="2">
    <source>
        <dbReference type="ARBA" id="ARBA00022801"/>
    </source>
</evidence>
<evidence type="ECO:0000256" key="1">
    <source>
        <dbReference type="ARBA" id="ARBA00008668"/>
    </source>
</evidence>
<accession>A0A3A1UM83</accession>
<protein>
    <submittedName>
        <fullName evidence="3">Rhamnogalacturonan acetylesterase</fullName>
    </submittedName>
</protein>
<dbReference type="Gene3D" id="3.40.50.1110">
    <property type="entry name" value="SGNH hydrolase"/>
    <property type="match status" value="1"/>
</dbReference>
<dbReference type="RefSeq" id="WP_119602524.1">
    <property type="nucleotide sequence ID" value="NZ_QXQA01000019.1"/>
</dbReference>
<dbReference type="PANTHER" id="PTHR43695:SF1">
    <property type="entry name" value="RHAMNOGALACTURONAN ACETYLESTERASE"/>
    <property type="match status" value="1"/>
</dbReference>
<name>A0A3A1UM83_9BACL</name>
<keyword evidence="2" id="KW-0378">Hydrolase</keyword>
<evidence type="ECO:0000313" key="4">
    <source>
        <dbReference type="Proteomes" id="UP000266482"/>
    </source>
</evidence>
<dbReference type="EMBL" id="QXQA01000019">
    <property type="protein sequence ID" value="RIX49259.1"/>
    <property type="molecule type" value="Genomic_DNA"/>
</dbReference>
<organism evidence="3 4">
    <name type="scientific">Paenibacillus nanensis</name>
    <dbReference type="NCBI Taxonomy" id="393251"/>
    <lineage>
        <taxon>Bacteria</taxon>
        <taxon>Bacillati</taxon>
        <taxon>Bacillota</taxon>
        <taxon>Bacilli</taxon>
        <taxon>Bacillales</taxon>
        <taxon>Paenibacillaceae</taxon>
        <taxon>Paenibacillus</taxon>
    </lineage>
</organism>
<dbReference type="PANTHER" id="PTHR43695">
    <property type="entry name" value="PUTATIVE (AFU_ORTHOLOGUE AFUA_2G17250)-RELATED"/>
    <property type="match status" value="1"/>
</dbReference>
<gene>
    <name evidence="3" type="ORF">D3P08_23265</name>
</gene>
<dbReference type="CDD" id="cd01821">
    <property type="entry name" value="Rhamnogalacturan_acetylesterase_like"/>
    <property type="match status" value="1"/>
</dbReference>
<dbReference type="InterPro" id="IPR037459">
    <property type="entry name" value="RhgT-like"/>
</dbReference>
<dbReference type="InterPro" id="IPR036514">
    <property type="entry name" value="SGNH_hydro_sf"/>
</dbReference>
<dbReference type="SUPFAM" id="SSF52266">
    <property type="entry name" value="SGNH hydrolase"/>
    <property type="match status" value="1"/>
</dbReference>
<proteinExistence type="inferred from homology"/>
<comment type="similarity">
    <text evidence="1">Belongs to the 'GDSL' lipolytic enzyme family.</text>
</comment>